<proteinExistence type="predicted"/>
<dbReference type="EMBL" id="QPJU01000002">
    <property type="protein sequence ID" value="RCX10715.1"/>
    <property type="molecule type" value="Genomic_DNA"/>
</dbReference>
<evidence type="ECO:0000313" key="2">
    <source>
        <dbReference type="EMBL" id="RCX10715.1"/>
    </source>
</evidence>
<dbReference type="Proteomes" id="UP000252174">
    <property type="component" value="Unassembled WGS sequence"/>
</dbReference>
<protein>
    <submittedName>
        <fullName evidence="2">Integrase-like protein</fullName>
    </submittedName>
</protein>
<dbReference type="Gene3D" id="3.30.420.10">
    <property type="entry name" value="Ribonuclease H-like superfamily/Ribonuclease H"/>
    <property type="match status" value="1"/>
</dbReference>
<gene>
    <name evidence="2" type="ORF">DFR45_102116</name>
</gene>
<organism evidence="2 3">
    <name type="scientific">Extensimonas vulgaris</name>
    <dbReference type="NCBI Taxonomy" id="1031594"/>
    <lineage>
        <taxon>Bacteria</taxon>
        <taxon>Pseudomonadati</taxon>
        <taxon>Pseudomonadota</taxon>
        <taxon>Betaproteobacteria</taxon>
        <taxon>Burkholderiales</taxon>
        <taxon>Comamonadaceae</taxon>
        <taxon>Extensimonas</taxon>
    </lineage>
</organism>
<feature type="domain" description="Integrase catalytic" evidence="1">
    <location>
        <begin position="154"/>
        <end position="354"/>
    </location>
</feature>
<dbReference type="PANTHER" id="PTHR35004">
    <property type="entry name" value="TRANSPOSASE RV3428C-RELATED"/>
    <property type="match status" value="1"/>
</dbReference>
<evidence type="ECO:0000313" key="3">
    <source>
        <dbReference type="Proteomes" id="UP000252174"/>
    </source>
</evidence>
<dbReference type="PROSITE" id="PS50994">
    <property type="entry name" value="INTEGRASE"/>
    <property type="match status" value="1"/>
</dbReference>
<sequence length="593" mass="65469">MHHHTLNPVRTQRLAQLAQQVQELPAGQRGALYAAACAELGMSLATLHRHLAKVAPRPQRKRRDDAGAVCLPRTEAIAISAMLMESHRKNSKRLMSVGQAVQILRANGEIRAQRLDAATGELVPLSDSAIARALRAYGMHPEQINRPAPAVELRSLHPNHVWQIDASLCVLYYLHANTERETGLQVMQHSVFYKNKPSNLRRIEADRVWSYEATDHYSGAIKLRYVMGAESGANLAECFIEFIQKCDGDPMHGVPYILMMDMGSANTSGLFANLARRLQVRLIAHAPGNARATGQVEKARDLIEKSFESGLRLRPVRDLQELNHQAQRWAQWFNGHRVHTRHGKTRYDAWMSIREDQLRIAPSVQVCQALLTHHPELRKVSVTQTVSFGGAEYDVRDVPGVMVGEKLSVAINPYAQDAATIVLTDADGNELLHSVPMVARDGAGFRTDANVIGEDWARPQDTQLDATRKELERVAMDAQTDAEAEAARKAKALPFGGRIDPYKVIEQAPERVFLPRRGTALEAGARLAQQDSVPPLTHFAAARALVAQGVAMTPALLATLRQQYPEGVPEDKLPEIAARLTVRAGLRVVGGDA</sequence>
<dbReference type="SUPFAM" id="SSF53098">
    <property type="entry name" value="Ribonuclease H-like"/>
    <property type="match status" value="1"/>
</dbReference>
<dbReference type="InterPro" id="IPR012337">
    <property type="entry name" value="RNaseH-like_sf"/>
</dbReference>
<dbReference type="RefSeq" id="WP_114482675.1">
    <property type="nucleotide sequence ID" value="NZ_QPJU01000002.1"/>
</dbReference>
<comment type="caution">
    <text evidence="2">The sequence shown here is derived from an EMBL/GenBank/DDBJ whole genome shotgun (WGS) entry which is preliminary data.</text>
</comment>
<dbReference type="GO" id="GO:0003676">
    <property type="term" value="F:nucleic acid binding"/>
    <property type="evidence" value="ECO:0007669"/>
    <property type="project" value="InterPro"/>
</dbReference>
<dbReference type="AlphaFoldDB" id="A0A369ANQ1"/>
<reference evidence="2 3" key="1">
    <citation type="submission" date="2018-07" db="EMBL/GenBank/DDBJ databases">
        <title>Genomic Encyclopedia of Type Strains, Phase IV (KMG-IV): sequencing the most valuable type-strain genomes for metagenomic binning, comparative biology and taxonomic classification.</title>
        <authorList>
            <person name="Goeker M."/>
        </authorList>
    </citation>
    <scope>NUCLEOTIDE SEQUENCE [LARGE SCALE GENOMIC DNA]</scope>
    <source>
        <strain evidence="2 3">DSM 100911</strain>
    </source>
</reference>
<dbReference type="PANTHER" id="PTHR35004:SF7">
    <property type="entry name" value="INTEGRASE PROTEIN"/>
    <property type="match status" value="1"/>
</dbReference>
<name>A0A369ANQ1_9BURK</name>
<keyword evidence="3" id="KW-1185">Reference proteome</keyword>
<evidence type="ECO:0000259" key="1">
    <source>
        <dbReference type="PROSITE" id="PS50994"/>
    </source>
</evidence>
<dbReference type="InterPro" id="IPR001584">
    <property type="entry name" value="Integrase_cat-core"/>
</dbReference>
<dbReference type="GO" id="GO:0015074">
    <property type="term" value="P:DNA integration"/>
    <property type="evidence" value="ECO:0007669"/>
    <property type="project" value="InterPro"/>
</dbReference>
<accession>A0A369ANQ1</accession>
<dbReference type="OrthoDB" id="371334at2"/>
<dbReference type="InterPro" id="IPR036397">
    <property type="entry name" value="RNaseH_sf"/>
</dbReference>